<dbReference type="InterPro" id="IPR007492">
    <property type="entry name" value="LytTR_DNA-bd_dom"/>
</dbReference>
<feature type="domain" description="HTH LytTR-type" evidence="1">
    <location>
        <begin position="21"/>
        <end position="120"/>
    </location>
</feature>
<evidence type="ECO:0000259" key="1">
    <source>
        <dbReference type="SMART" id="SM00850"/>
    </source>
</evidence>
<name>A0ABT4UM51_9BACT</name>
<evidence type="ECO:0000313" key="3">
    <source>
        <dbReference type="Proteomes" id="UP001210231"/>
    </source>
</evidence>
<dbReference type="Gene3D" id="2.40.50.1020">
    <property type="entry name" value="LytTr DNA-binding domain"/>
    <property type="match status" value="1"/>
</dbReference>
<dbReference type="SMART" id="SM00850">
    <property type="entry name" value="LytTR"/>
    <property type="match status" value="1"/>
</dbReference>
<accession>A0ABT4UM51</accession>
<proteinExistence type="predicted"/>
<evidence type="ECO:0000313" key="2">
    <source>
        <dbReference type="EMBL" id="MDA3615689.1"/>
    </source>
</evidence>
<dbReference type="Proteomes" id="UP001210231">
    <property type="component" value="Unassembled WGS sequence"/>
</dbReference>
<dbReference type="Pfam" id="PF04397">
    <property type="entry name" value="LytTR"/>
    <property type="match status" value="1"/>
</dbReference>
<dbReference type="RefSeq" id="WP_407032015.1">
    <property type="nucleotide sequence ID" value="NZ_JAQGEF010000016.1"/>
</dbReference>
<dbReference type="EMBL" id="JAQGEF010000016">
    <property type="protein sequence ID" value="MDA3615689.1"/>
    <property type="molecule type" value="Genomic_DNA"/>
</dbReference>
<protein>
    <submittedName>
        <fullName evidence="2">LytTR family DNA-binding domain-containing protein</fullName>
    </submittedName>
</protein>
<gene>
    <name evidence="2" type="ORF">O3P16_12780</name>
</gene>
<reference evidence="2 3" key="1">
    <citation type="submission" date="2022-12" db="EMBL/GenBank/DDBJ databases">
        <title>Chitinophagaceae gen. sp. nov., a new member of the family Chitinophagaceae, isolated from soil in a chemical factory.</title>
        <authorList>
            <person name="Ke Z."/>
        </authorList>
    </citation>
    <scope>NUCLEOTIDE SEQUENCE [LARGE SCALE GENOMIC DNA]</scope>
    <source>
        <strain evidence="2 3">LY-5</strain>
    </source>
</reference>
<comment type="caution">
    <text evidence="2">The sequence shown here is derived from an EMBL/GenBank/DDBJ whole genome shotgun (WGS) entry which is preliminary data.</text>
</comment>
<keyword evidence="2" id="KW-0238">DNA-binding</keyword>
<keyword evidence="3" id="KW-1185">Reference proteome</keyword>
<organism evidence="2 3">
    <name type="scientific">Polluticaenibacter yanchengensis</name>
    <dbReference type="NCBI Taxonomy" id="3014562"/>
    <lineage>
        <taxon>Bacteria</taxon>
        <taxon>Pseudomonadati</taxon>
        <taxon>Bacteroidota</taxon>
        <taxon>Chitinophagia</taxon>
        <taxon>Chitinophagales</taxon>
        <taxon>Chitinophagaceae</taxon>
        <taxon>Polluticaenibacter</taxon>
    </lineage>
</organism>
<dbReference type="GO" id="GO:0003677">
    <property type="term" value="F:DNA binding"/>
    <property type="evidence" value="ECO:0007669"/>
    <property type="project" value="UniProtKB-KW"/>
</dbReference>
<sequence>MNIETGSKSNIKKILLVNFKNKILPIEVSNICLFRVNFGSTELYTLDGSNYNINYSLEELEGMVGNDFFRANRQYIISRFAIEDIEQMSMRKFQVNLKLKKEFEILIGKHKIAAFISWLEA</sequence>